<feature type="transmembrane region" description="Helical" evidence="6">
    <location>
        <begin position="171"/>
        <end position="191"/>
    </location>
</feature>
<protein>
    <submittedName>
        <fullName evidence="7">Polysaccharide biosynthesis protein</fullName>
    </submittedName>
</protein>
<feature type="transmembrane region" description="Helical" evidence="6">
    <location>
        <begin position="130"/>
        <end position="150"/>
    </location>
</feature>
<feature type="transmembrane region" description="Helical" evidence="6">
    <location>
        <begin position="344"/>
        <end position="361"/>
    </location>
</feature>
<dbReference type="PANTHER" id="PTHR30250">
    <property type="entry name" value="PST FAMILY PREDICTED COLANIC ACID TRANSPORTER"/>
    <property type="match status" value="1"/>
</dbReference>
<feature type="transmembrane region" description="Helical" evidence="6">
    <location>
        <begin position="312"/>
        <end position="332"/>
    </location>
</feature>
<keyword evidence="8" id="KW-1185">Reference proteome</keyword>
<reference evidence="7 8" key="1">
    <citation type="submission" date="2017-09" db="EMBL/GenBank/DDBJ databases">
        <title>High-quality draft genome sequence of Butyrivibrio fibrisolvens INBov1, isolated from cow rumen.</title>
        <authorList>
            <person name="Rodriguez Hernaez J."/>
            <person name="Rivarola M."/>
            <person name="Paniego N."/>
            <person name="Cravero S."/>
            <person name="Ceron Cucchi M."/>
            <person name="Martinez M.C."/>
        </authorList>
    </citation>
    <scope>NUCLEOTIDE SEQUENCE [LARGE SCALE GENOMIC DNA]</scope>
    <source>
        <strain evidence="7 8">INBov1</strain>
    </source>
</reference>
<dbReference type="EMBL" id="NXNG01000001">
    <property type="protein sequence ID" value="PWT26265.1"/>
    <property type="molecule type" value="Genomic_DNA"/>
</dbReference>
<dbReference type="Pfam" id="PF01943">
    <property type="entry name" value="Polysacc_synt"/>
    <property type="match status" value="1"/>
</dbReference>
<comment type="subcellular location">
    <subcellularLocation>
        <location evidence="1">Cell membrane</location>
        <topology evidence="1">Multi-pass membrane protein</topology>
    </subcellularLocation>
</comment>
<feature type="transmembrane region" description="Helical" evidence="6">
    <location>
        <begin position="95"/>
        <end position="118"/>
    </location>
</feature>
<dbReference type="AlphaFoldDB" id="A0A317FX48"/>
<feature type="transmembrane region" description="Helical" evidence="6">
    <location>
        <begin position="12"/>
        <end position="30"/>
    </location>
</feature>
<proteinExistence type="predicted"/>
<evidence type="ECO:0000256" key="4">
    <source>
        <dbReference type="ARBA" id="ARBA00022989"/>
    </source>
</evidence>
<feature type="transmembrane region" description="Helical" evidence="6">
    <location>
        <begin position="50"/>
        <end position="74"/>
    </location>
</feature>
<comment type="caution">
    <text evidence="7">The sequence shown here is derived from an EMBL/GenBank/DDBJ whole genome shotgun (WGS) entry which is preliminary data.</text>
</comment>
<keyword evidence="2" id="KW-1003">Cell membrane</keyword>
<keyword evidence="4 6" id="KW-1133">Transmembrane helix</keyword>
<evidence type="ECO:0000313" key="8">
    <source>
        <dbReference type="Proteomes" id="UP000245488"/>
    </source>
</evidence>
<dbReference type="InterPro" id="IPR050833">
    <property type="entry name" value="Poly_Biosynth_Transport"/>
</dbReference>
<sequence length="511" mass="57551">MANTSGRVKNTVRNIFFGYLGTVITALLGFGARKLFILRLSETLLGVNEFYTGILSALSLAELGIGTALNFSLYKPIAENDTETIKSYMSLYKKAYRIIAVTVGVIGLAIAPFLPYIVKDSADVSVRDLTLYYLIFLFNSATSYLVAYKYSLVNAQQKSYIQTNITTVTKMVSVTAQIVILFLTSSFYAYLLTDACVQLLQKIVVSRYLDRMYPYLEDKDVKPLSKEQTDIVKEKTASLLWLKIGDTARLQTDSIIITAFIDVATTGLVGNFNMVINTISSFVNTIFNAALPGFGNLIATESKRRQYEMFKVYRFFAVWIYGFSAVGFYILLTPLIVIMYGEQWAMAQYILAWIVLEYYLKGERIVVNNFKTAAGKFEQDKYLAMIQGMVNLIISIVLAIKIGLVGVYIGTVVSGVIANFVRPVIIYHDCFDMKVREYFMDSLKYHIVLLATLVICIFLGRYTLPVISIPAFVITALMITVIYNVIFIAAFGRSEELKYLIGIIYRRKANK</sequence>
<feature type="transmembrane region" description="Helical" evidence="6">
    <location>
        <begin position="406"/>
        <end position="425"/>
    </location>
</feature>
<dbReference type="PANTHER" id="PTHR30250:SF26">
    <property type="entry name" value="PSMA PROTEIN"/>
    <property type="match status" value="1"/>
</dbReference>
<evidence type="ECO:0000256" key="1">
    <source>
        <dbReference type="ARBA" id="ARBA00004651"/>
    </source>
</evidence>
<evidence type="ECO:0000256" key="2">
    <source>
        <dbReference type="ARBA" id="ARBA00022475"/>
    </source>
</evidence>
<name>A0A317FX48_BUTFI</name>
<keyword evidence="5 6" id="KW-0472">Membrane</keyword>
<dbReference type="Proteomes" id="UP000245488">
    <property type="component" value="Chromosome"/>
</dbReference>
<feature type="transmembrane region" description="Helical" evidence="6">
    <location>
        <begin position="445"/>
        <end position="463"/>
    </location>
</feature>
<feature type="transmembrane region" description="Helical" evidence="6">
    <location>
        <begin position="469"/>
        <end position="491"/>
    </location>
</feature>
<evidence type="ECO:0000313" key="7">
    <source>
        <dbReference type="EMBL" id="PWT26265.1"/>
    </source>
</evidence>
<organism evidence="7 8">
    <name type="scientific">Butyrivibrio fibrisolvens</name>
    <dbReference type="NCBI Taxonomy" id="831"/>
    <lineage>
        <taxon>Bacteria</taxon>
        <taxon>Bacillati</taxon>
        <taxon>Bacillota</taxon>
        <taxon>Clostridia</taxon>
        <taxon>Lachnospirales</taxon>
        <taxon>Lachnospiraceae</taxon>
        <taxon>Butyrivibrio</taxon>
    </lineage>
</organism>
<accession>A0A317FX48</accession>
<dbReference type="InterPro" id="IPR002797">
    <property type="entry name" value="Polysacc_synth"/>
</dbReference>
<dbReference type="RefSeq" id="WP_110072137.1">
    <property type="nucleotide sequence ID" value="NZ_CM009896.1"/>
</dbReference>
<evidence type="ECO:0000256" key="3">
    <source>
        <dbReference type="ARBA" id="ARBA00022692"/>
    </source>
</evidence>
<dbReference type="GO" id="GO:0005886">
    <property type="term" value="C:plasma membrane"/>
    <property type="evidence" value="ECO:0007669"/>
    <property type="project" value="UniProtKB-SubCell"/>
</dbReference>
<feature type="transmembrane region" description="Helical" evidence="6">
    <location>
        <begin position="279"/>
        <end position="300"/>
    </location>
</feature>
<evidence type="ECO:0000256" key="6">
    <source>
        <dbReference type="SAM" id="Phobius"/>
    </source>
</evidence>
<keyword evidence="3 6" id="KW-0812">Transmembrane</keyword>
<gene>
    <name evidence="7" type="ORF">CPT75_03575</name>
</gene>
<feature type="transmembrane region" description="Helical" evidence="6">
    <location>
        <begin position="382"/>
        <end position="400"/>
    </location>
</feature>
<evidence type="ECO:0000256" key="5">
    <source>
        <dbReference type="ARBA" id="ARBA00023136"/>
    </source>
</evidence>